<keyword evidence="4" id="KW-1185">Reference proteome</keyword>
<dbReference type="InterPro" id="IPR036322">
    <property type="entry name" value="WD40_repeat_dom_sf"/>
</dbReference>
<feature type="region of interest" description="Disordered" evidence="2">
    <location>
        <begin position="109"/>
        <end position="239"/>
    </location>
</feature>
<dbReference type="Gene3D" id="2.130.10.10">
    <property type="entry name" value="YVTN repeat-like/Quinoprotein amine dehydrogenase"/>
    <property type="match status" value="1"/>
</dbReference>
<feature type="compositionally biased region" description="Basic and acidic residues" evidence="2">
    <location>
        <begin position="129"/>
        <end position="140"/>
    </location>
</feature>
<name>A0ABN9RH87_9DINO</name>
<feature type="compositionally biased region" description="Pro residues" evidence="2">
    <location>
        <begin position="109"/>
        <end position="119"/>
    </location>
</feature>
<dbReference type="EMBL" id="CAUYUJ010006347">
    <property type="protein sequence ID" value="CAK0817073.1"/>
    <property type="molecule type" value="Genomic_DNA"/>
</dbReference>
<evidence type="ECO:0000256" key="2">
    <source>
        <dbReference type="SAM" id="MobiDB-lite"/>
    </source>
</evidence>
<comment type="caution">
    <text evidence="3">The sequence shown here is derived from an EMBL/GenBank/DDBJ whole genome shotgun (WGS) entry which is preliminary data.</text>
</comment>
<dbReference type="InterPro" id="IPR015943">
    <property type="entry name" value="WD40/YVTN_repeat-like_dom_sf"/>
</dbReference>
<feature type="region of interest" description="Disordered" evidence="2">
    <location>
        <begin position="416"/>
        <end position="436"/>
    </location>
</feature>
<accession>A0ABN9RH87</accession>
<dbReference type="SMART" id="SM00320">
    <property type="entry name" value="WD40"/>
    <property type="match status" value="1"/>
</dbReference>
<proteinExistence type="predicted"/>
<feature type="compositionally biased region" description="Low complexity" evidence="2">
    <location>
        <begin position="421"/>
        <end position="433"/>
    </location>
</feature>
<evidence type="ECO:0000256" key="1">
    <source>
        <dbReference type="PROSITE-ProRule" id="PRU00221"/>
    </source>
</evidence>
<evidence type="ECO:0000313" key="3">
    <source>
        <dbReference type="EMBL" id="CAK0817073.1"/>
    </source>
</evidence>
<feature type="region of interest" description="Disordered" evidence="2">
    <location>
        <begin position="324"/>
        <end position="344"/>
    </location>
</feature>
<feature type="repeat" description="WD" evidence="1">
    <location>
        <begin position="41"/>
        <end position="80"/>
    </location>
</feature>
<dbReference type="PROSITE" id="PS50082">
    <property type="entry name" value="WD_REPEATS_2"/>
    <property type="match status" value="1"/>
</dbReference>
<dbReference type="Pfam" id="PF00400">
    <property type="entry name" value="WD40"/>
    <property type="match status" value="1"/>
</dbReference>
<evidence type="ECO:0000313" key="4">
    <source>
        <dbReference type="Proteomes" id="UP001189429"/>
    </source>
</evidence>
<reference evidence="3" key="1">
    <citation type="submission" date="2023-10" db="EMBL/GenBank/DDBJ databases">
        <authorList>
            <person name="Chen Y."/>
            <person name="Shah S."/>
            <person name="Dougan E. K."/>
            <person name="Thang M."/>
            <person name="Chan C."/>
        </authorList>
    </citation>
    <scope>NUCLEOTIDE SEQUENCE [LARGE SCALE GENOMIC DNA]</scope>
</reference>
<keyword evidence="1" id="KW-0853">WD repeat</keyword>
<feature type="compositionally biased region" description="Gly residues" evidence="2">
    <location>
        <begin position="205"/>
        <end position="219"/>
    </location>
</feature>
<dbReference type="Proteomes" id="UP001189429">
    <property type="component" value="Unassembled WGS sequence"/>
</dbReference>
<protein>
    <submittedName>
        <fullName evidence="3">Uncharacterized protein</fullName>
    </submittedName>
</protein>
<gene>
    <name evidence="3" type="ORF">PCOR1329_LOCUS19793</name>
</gene>
<organism evidence="3 4">
    <name type="scientific">Prorocentrum cordatum</name>
    <dbReference type="NCBI Taxonomy" id="2364126"/>
    <lineage>
        <taxon>Eukaryota</taxon>
        <taxon>Sar</taxon>
        <taxon>Alveolata</taxon>
        <taxon>Dinophyceae</taxon>
        <taxon>Prorocentrales</taxon>
        <taxon>Prorocentraceae</taxon>
        <taxon>Prorocentrum</taxon>
    </lineage>
</organism>
<feature type="compositionally biased region" description="Acidic residues" evidence="2">
    <location>
        <begin position="141"/>
        <end position="152"/>
    </location>
</feature>
<dbReference type="InterPro" id="IPR001680">
    <property type="entry name" value="WD40_rpt"/>
</dbReference>
<dbReference type="SUPFAM" id="SSF50978">
    <property type="entry name" value="WD40 repeat-like"/>
    <property type="match status" value="1"/>
</dbReference>
<sequence length="511" mass="54903">MTGYSPVPTGHDAIPPLSGRICYSWEPLEHSSKSGQCLATLEGHMAGVTCLLAADGSLLSGSADRTIRQWDPRTGDLVAIMEGRTGIACLLDSGAACFSGMARGYPMRFPPPRLPPSPATPCSAQEETMDARDLSGKEDDSSSEDASEEGFDDPWSGEARLVRTAALQRTAPGPPNALRGAARVEQRTRRRQTIRPGVAKLGRRPGAGRGSKLRCGGGSTFPELWTGRSERERQHPGTRPARPEFLAMELVQCPPGLSFPAVAEKPRSWSKGVPDMVLPQRWTSAEELAVCLPGMLLSISSSPELAPTRRASTPWPSRGILRRRSELAPSPRLLDDGLDAPSPRPAHAPACLPGMVSPRERETTPPAPRALRGILRGRGAARAPSPKAAARAGLGRRLQLSRPGMVSLRRAVGALRGGAPRGRSARGRSAGAPEPTRERVCFRPVAEADVHHVPAYSSYYGVDPRLFEFDRKGMMRLTDEGIVEAFRRKEAGLPPLDLEMGDESGLSRSES</sequence>